<comment type="function">
    <text evidence="15">A helicase/nuclease that prepares dsDNA breaks (DSB) for recombinational DNA repair. Binds to DSBs and unwinds DNA via a highly rapid and processive ATP-dependent bidirectional helicase activity. Unwinds dsDNA until it encounters a Chi (crossover hotspot instigator) sequence from the 3' direction. Cuts ssDNA a few nucleotides 3' to the Chi site. The properties and activities of the enzyme are changed at Chi. The Chi-altered holoenzyme produces a long 3'-ssDNA overhang and facilitates RecA-binding to the ssDNA for homologous DNA recombination and repair. Holoenzyme degrades any linearized DNA that is unable to undergo homologous recombination. In the holoenzyme this subunit contributes ATPase, 3'-5' helicase, exonuclease activity and loads RecA onto ssDNA.</text>
</comment>
<gene>
    <name evidence="15 20" type="primary">recB</name>
    <name evidence="20" type="ORF">SNR37_003994</name>
</gene>
<comment type="domain">
    <text evidence="15">The N-terminal DNA-binding domain is a ssDNA-dependent ATPase and has ATP-dependent 3'-5' helicase function. This domain interacts with RecC.</text>
</comment>
<dbReference type="Gene3D" id="3.90.320.10">
    <property type="match status" value="1"/>
</dbReference>
<keyword evidence="10 15" id="KW-0238">DNA-binding</keyword>
<dbReference type="InterPro" id="IPR011335">
    <property type="entry name" value="Restrct_endonuc-II-like"/>
</dbReference>
<dbReference type="InterPro" id="IPR011604">
    <property type="entry name" value="PDDEXK-like_dom_sf"/>
</dbReference>
<dbReference type="InterPro" id="IPR014016">
    <property type="entry name" value="UvrD-like_ATP-bd"/>
</dbReference>
<keyword evidence="11 15" id="KW-0234">DNA repair</keyword>
<dbReference type="EC" id="5.6.2.4" evidence="15"/>
<accession>A0ABU7G5E8</accession>
<keyword evidence="12 15" id="KW-0413">Isomerase</keyword>
<sequence>MSELKQTNHINGQKTEQQTSPVNNNLDVFTFPLNGSRLIEASAGTGKTYTIGALVLRLLLGHYRQPEQGFSQAGGFSPLNIEQILVVTFTEAATQELRGRIRERIHEARIAFLRGQSDDFFISQLLDEIEDHPQAALRLLLAEQNMDQAAVFTIHGFCQRMLKQHAFESGLPFEMEFLTNEIHLRLQAVQDSWRQRFYPLPVPLVGRIVQCWASPYDLHQEISGLLNQSHFELKGVPQEQDLERFFAQQISRIESFKLLWKPAAAEIAELIETAPLNGNKFRKASVAKWLGLIDQFANSPTDSDFLSKALREALGKFTPENLANGVKAKGAPPQHPAFNAIEALFDEEQNIKNLLLAQLLPQIRQRFSELKQQQQLLSFDDLLSGLAKALKAPQGEVLASQIAELYPVAMIDEFQDTDPQQYQIFSQLYIDRPDTALMLIGDPKQAIYGFRGADIFTYMQARNKVTARYNLPTNWRSTGAMVEACNQLFACHARPFIFDEAIEFIPVNAAKEQLSGLTLKGEPQAAMQFLYQQNAEFVRGEDYLVGQAQQCAQQIQLLLEAGQQGQATLGDKGKTVQAGDIAVLVRTRREGEKVAAALAKQNIASVSLSNRDSVFESGEAYQFYLQLLACQEPHNDRKLRAALASKILGLGLAELDELNTDERSWQRYSQEYSEYQQLWYSQGVLAMFYRWMSQRGISERWINQSDNYGERLLTNLMHLAELLQNQSAELDGEAALMRWFAEQLLEPDGNADDQQLRLESDANLVQIVTIHKSKGLEYPIVMLPFILGYREASEALYHQDERLILDLDGSEQAMEAACQERLAEDLRLLYVAVTRAVYCCYLGVADLKKGNAKKGDTDVHQSALGYLLQKNQPQPAGALVAILDNLSQRPCISWQNVSEQTLTPYSPVSEAEQSFAARSFTAQLNRNWWLTSYSALSRHQGHSAGFDASSDMAWLDEAEGLSAEASQVEQEQALTIFDFPRGAEAGTFLHLLFEEVDFQADLATIPQAIAPLLQASSYNQLGPQGELLWLAPLTEMFQQVCATPLDDAGSAEPYSLSQLAPAQRLVEMEFFLPIADLQANQVNQLIRAFDPLSRQAKPLDFASVQGMLKGFIDLVYQHDGRYYVLDYKSNYLGAEVSEYQQQAMIKAMVEHRYDFQYQLYSLALHRWLGQRIPDYDYEQHFGGVYYLFLRGMAGEEAELAMQSEQQNGVYFSRPEPQFIDYLDQLFAGEDLKPTLAQLSQEGAKHD</sequence>
<evidence type="ECO:0000256" key="9">
    <source>
        <dbReference type="ARBA" id="ARBA00022842"/>
    </source>
</evidence>
<dbReference type="PANTHER" id="PTHR11070">
    <property type="entry name" value="UVRD / RECB / PCRA DNA HELICASE FAMILY MEMBER"/>
    <property type="match status" value="1"/>
</dbReference>
<evidence type="ECO:0000256" key="8">
    <source>
        <dbReference type="ARBA" id="ARBA00022840"/>
    </source>
</evidence>
<comment type="subunit">
    <text evidence="15">Heterotrimer of RecB, RecC and RecD. All subunits contribute to DNA-binding. Interacts with RecA.</text>
</comment>
<evidence type="ECO:0000256" key="2">
    <source>
        <dbReference type="ARBA" id="ARBA00022723"/>
    </source>
</evidence>
<dbReference type="RefSeq" id="WP_329775643.1">
    <property type="nucleotide sequence ID" value="NZ_JAYDYW010000008.1"/>
</dbReference>
<evidence type="ECO:0000313" key="21">
    <source>
        <dbReference type="Proteomes" id="UP001310248"/>
    </source>
</evidence>
<keyword evidence="6 15" id="KW-0347">Helicase</keyword>
<evidence type="ECO:0000256" key="17">
    <source>
        <dbReference type="SAM" id="MobiDB-lite"/>
    </source>
</evidence>
<evidence type="ECO:0000256" key="1">
    <source>
        <dbReference type="ARBA" id="ARBA00022722"/>
    </source>
</evidence>
<comment type="catalytic activity">
    <reaction evidence="15">
        <text>Exonucleolytic cleavage (in the presence of ATP) in either 5'- to 3'- or 3'- to 5'-direction to yield 5'-phosphooligonucleotides.</text>
        <dbReference type="EC" id="3.1.11.5"/>
    </reaction>
</comment>
<dbReference type="SUPFAM" id="SSF52540">
    <property type="entry name" value="P-loop containing nucleoside triphosphate hydrolases"/>
    <property type="match status" value="1"/>
</dbReference>
<dbReference type="Gene3D" id="1.10.486.10">
    <property type="entry name" value="PCRA, domain 4"/>
    <property type="match status" value="1"/>
</dbReference>
<keyword evidence="3 15" id="KW-0547">Nucleotide-binding</keyword>
<keyword evidence="7 15" id="KW-0269">Exonuclease</keyword>
<comment type="cofactor">
    <cofactor evidence="15">
        <name>Mg(2+)</name>
        <dbReference type="ChEBI" id="CHEBI:18420"/>
    </cofactor>
    <text evidence="15">Binds 1 Mg(2+) ion per subunit.</text>
</comment>
<keyword evidence="4 15" id="KW-0227">DNA damage</keyword>
<dbReference type="Proteomes" id="UP001310248">
    <property type="component" value="Unassembled WGS sequence"/>
</dbReference>
<feature type="region of interest" description="Disordered" evidence="17">
    <location>
        <begin position="1"/>
        <end position="21"/>
    </location>
</feature>
<protein>
    <recommendedName>
        <fullName evidence="15">RecBCD enzyme subunit RecB</fullName>
        <ecNumber evidence="15">3.1.11.5</ecNumber>
        <ecNumber evidence="15">5.6.2.4</ecNumber>
    </recommendedName>
    <alternativeName>
        <fullName evidence="15">DNA 3'-5' helicase subunit RecB</fullName>
    </alternativeName>
    <alternativeName>
        <fullName evidence="15">Exonuclease V subunit RecB</fullName>
        <shortName evidence="15">ExoV subunit RecB</shortName>
    </alternativeName>
    <alternativeName>
        <fullName evidence="15">Helicase/nuclease RecBCD subunit RecB</fullName>
    </alternativeName>
</protein>
<keyword evidence="21" id="KW-1185">Reference proteome</keyword>
<feature type="binding site" evidence="15">
    <location>
        <position position="1126"/>
    </location>
    <ligand>
        <name>Mg(2+)</name>
        <dbReference type="ChEBI" id="CHEBI:18420"/>
    </ligand>
</feature>
<reference evidence="21" key="1">
    <citation type="submission" date="2023-07" db="EMBL/GenBank/DDBJ databases">
        <title>Draft genome sequence of Agarivorans aestuarii strain ZMCS4, a CAZymes producing bacteria isolated from the marine brown algae Clodostephus spongiosus.</title>
        <authorList>
            <person name="Lorente B."/>
            <person name="Cabral C."/>
            <person name="Frias J."/>
            <person name="Faria J."/>
            <person name="Toubarro D."/>
        </authorList>
    </citation>
    <scope>NUCLEOTIDE SEQUENCE [LARGE SCALE GENOMIC DNA]</scope>
    <source>
        <strain evidence="21">ZMCS4</strain>
    </source>
</reference>
<dbReference type="GO" id="GO:0008854">
    <property type="term" value="F:exodeoxyribonuclease V activity"/>
    <property type="evidence" value="ECO:0007669"/>
    <property type="project" value="UniProtKB-EC"/>
</dbReference>
<dbReference type="PROSITE" id="PS51217">
    <property type="entry name" value="UVRD_HELICASE_CTER"/>
    <property type="match status" value="1"/>
</dbReference>
<evidence type="ECO:0000256" key="4">
    <source>
        <dbReference type="ARBA" id="ARBA00022763"/>
    </source>
</evidence>
<dbReference type="PANTHER" id="PTHR11070:SF23">
    <property type="entry name" value="RECBCD ENZYME SUBUNIT RECB"/>
    <property type="match status" value="1"/>
</dbReference>
<feature type="domain" description="UvrD-like helicase C-terminal" evidence="19">
    <location>
        <begin position="495"/>
        <end position="775"/>
    </location>
</feature>
<dbReference type="Gene3D" id="3.40.50.300">
    <property type="entry name" value="P-loop containing nucleotide triphosphate hydrolases"/>
    <property type="match status" value="2"/>
</dbReference>
<dbReference type="InterPro" id="IPR027417">
    <property type="entry name" value="P-loop_NTPase"/>
</dbReference>
<dbReference type="InterPro" id="IPR038726">
    <property type="entry name" value="PDDEXK_AddAB-type"/>
</dbReference>
<dbReference type="InterPro" id="IPR000212">
    <property type="entry name" value="DNA_helicase_UvrD/REP"/>
</dbReference>
<evidence type="ECO:0000256" key="11">
    <source>
        <dbReference type="ARBA" id="ARBA00023204"/>
    </source>
</evidence>
<comment type="similarity">
    <text evidence="15">Belongs to the helicase family. UvrD subfamily.</text>
</comment>
<dbReference type="PROSITE" id="PS51198">
    <property type="entry name" value="UVRD_HELICASE_ATP_BIND"/>
    <property type="match status" value="1"/>
</dbReference>
<feature type="domain" description="UvrD-like helicase ATP-binding" evidence="18">
    <location>
        <begin position="20"/>
        <end position="478"/>
    </location>
</feature>
<dbReference type="Gene3D" id="1.10.3170.10">
    <property type="entry name" value="Recbcd, chain B, domain 2"/>
    <property type="match status" value="1"/>
</dbReference>
<evidence type="ECO:0000256" key="16">
    <source>
        <dbReference type="PROSITE-ProRule" id="PRU00560"/>
    </source>
</evidence>
<comment type="domain">
    <text evidence="15">The C-terminal domain has nuclease activity and interacts with RecD. It interacts with RecA, facilitating its loading onto ssDNA.</text>
</comment>
<comment type="caution">
    <text evidence="20">The sequence shown here is derived from an EMBL/GenBank/DDBJ whole genome shotgun (WGS) entry which is preliminary data.</text>
</comment>
<evidence type="ECO:0000256" key="5">
    <source>
        <dbReference type="ARBA" id="ARBA00022801"/>
    </source>
</evidence>
<evidence type="ECO:0000313" key="20">
    <source>
        <dbReference type="EMBL" id="MEE1674551.1"/>
    </source>
</evidence>
<feature type="region of interest" description="Nuclease activity, interacts with RecD and RecA" evidence="15">
    <location>
        <begin position="927"/>
        <end position="1246"/>
    </location>
</feature>
<evidence type="ECO:0000256" key="14">
    <source>
        <dbReference type="ARBA" id="ARBA00048988"/>
    </source>
</evidence>
<dbReference type="EMBL" id="JAYDYW010000008">
    <property type="protein sequence ID" value="MEE1674551.1"/>
    <property type="molecule type" value="Genomic_DNA"/>
</dbReference>
<dbReference type="NCBIfam" id="TIGR00609">
    <property type="entry name" value="recB"/>
    <property type="match status" value="1"/>
</dbReference>
<organism evidence="20 21">
    <name type="scientific">Agarivorans aestuarii</name>
    <dbReference type="NCBI Taxonomy" id="1563703"/>
    <lineage>
        <taxon>Bacteria</taxon>
        <taxon>Pseudomonadati</taxon>
        <taxon>Pseudomonadota</taxon>
        <taxon>Gammaproteobacteria</taxon>
        <taxon>Alteromonadales</taxon>
        <taxon>Alteromonadaceae</taxon>
        <taxon>Agarivorans</taxon>
    </lineage>
</organism>
<comment type="catalytic activity">
    <reaction evidence="13 15">
        <text>Couples ATP hydrolysis with the unwinding of duplex DNA by translocating in the 3'-5' direction.</text>
        <dbReference type="EC" id="5.6.2.4"/>
    </reaction>
</comment>
<dbReference type="InterPro" id="IPR014017">
    <property type="entry name" value="DNA_helicase_UvrD-like_C"/>
</dbReference>
<name>A0ABU7G5E8_9ALTE</name>
<evidence type="ECO:0000259" key="18">
    <source>
        <dbReference type="PROSITE" id="PS51198"/>
    </source>
</evidence>
<evidence type="ECO:0000256" key="6">
    <source>
        <dbReference type="ARBA" id="ARBA00022806"/>
    </source>
</evidence>
<dbReference type="Pfam" id="PF13361">
    <property type="entry name" value="UvrD_C"/>
    <property type="match status" value="1"/>
</dbReference>
<feature type="binding site" evidence="15">
    <location>
        <position position="1113"/>
    </location>
    <ligand>
        <name>Mg(2+)</name>
        <dbReference type="ChEBI" id="CHEBI:18420"/>
    </ligand>
</feature>
<evidence type="ECO:0000256" key="3">
    <source>
        <dbReference type="ARBA" id="ARBA00022741"/>
    </source>
</evidence>
<proteinExistence type="inferred from homology"/>
<keyword evidence="2 15" id="KW-0479">Metal-binding</keyword>
<dbReference type="HAMAP" id="MF_01485">
    <property type="entry name" value="RecB"/>
    <property type="match status" value="1"/>
</dbReference>
<comment type="catalytic activity">
    <reaction evidence="14 15">
        <text>ATP + H2O = ADP + phosphate + H(+)</text>
        <dbReference type="Rhea" id="RHEA:13065"/>
        <dbReference type="ChEBI" id="CHEBI:15377"/>
        <dbReference type="ChEBI" id="CHEBI:15378"/>
        <dbReference type="ChEBI" id="CHEBI:30616"/>
        <dbReference type="ChEBI" id="CHEBI:43474"/>
        <dbReference type="ChEBI" id="CHEBI:456216"/>
        <dbReference type="EC" id="5.6.2.4"/>
    </reaction>
</comment>
<dbReference type="Pfam" id="PF00580">
    <property type="entry name" value="UvrD-helicase"/>
    <property type="match status" value="1"/>
</dbReference>
<dbReference type="EC" id="3.1.11.5" evidence="15"/>
<feature type="binding site" evidence="16">
    <location>
        <begin position="41"/>
        <end position="48"/>
    </location>
    <ligand>
        <name>ATP</name>
        <dbReference type="ChEBI" id="CHEBI:30616"/>
    </ligand>
</feature>
<dbReference type="SUPFAM" id="SSF52980">
    <property type="entry name" value="Restriction endonuclease-like"/>
    <property type="match status" value="1"/>
</dbReference>
<evidence type="ECO:0000256" key="15">
    <source>
        <dbReference type="HAMAP-Rule" id="MF_01485"/>
    </source>
</evidence>
<feature type="region of interest" description="DNA-binding and helicase activity, interacts with RecC" evidence="15">
    <location>
        <begin position="1"/>
        <end position="887"/>
    </location>
</feature>
<dbReference type="InterPro" id="IPR004586">
    <property type="entry name" value="RecB"/>
</dbReference>
<keyword evidence="5 15" id="KW-0378">Hydrolase</keyword>
<evidence type="ECO:0000259" key="19">
    <source>
        <dbReference type="PROSITE" id="PS51217"/>
    </source>
</evidence>
<comment type="miscellaneous">
    <text evidence="15">In the RecBCD complex, RecB has a slow 3'-5' helicase, an exonuclease activity and loads RecA onto ssDNA, RecD has a fast 5'-3' helicase activity, while RecC stimulates the ATPase and processivity of the RecB helicase and contributes to recognition of the Chi site.</text>
</comment>
<evidence type="ECO:0000256" key="7">
    <source>
        <dbReference type="ARBA" id="ARBA00022839"/>
    </source>
</evidence>
<feature type="active site" description="For nuclease activity" evidence="15">
    <location>
        <position position="1126"/>
    </location>
</feature>
<evidence type="ECO:0000256" key="13">
    <source>
        <dbReference type="ARBA" id="ARBA00034617"/>
    </source>
</evidence>
<evidence type="ECO:0000256" key="10">
    <source>
        <dbReference type="ARBA" id="ARBA00023125"/>
    </source>
</evidence>
<evidence type="ECO:0000256" key="12">
    <source>
        <dbReference type="ARBA" id="ARBA00023235"/>
    </source>
</evidence>
<keyword evidence="9 15" id="KW-0460">Magnesium</keyword>
<dbReference type="Pfam" id="PF12705">
    <property type="entry name" value="PDDEXK_1"/>
    <property type="match status" value="1"/>
</dbReference>
<keyword evidence="8 15" id="KW-0067">ATP-binding</keyword>
<dbReference type="CDD" id="cd22352">
    <property type="entry name" value="RecB_C-like"/>
    <property type="match status" value="1"/>
</dbReference>
<feature type="binding site" evidence="15">
    <location>
        <position position="990"/>
    </location>
    <ligand>
        <name>Mg(2+)</name>
        <dbReference type="ChEBI" id="CHEBI:18420"/>
    </ligand>
</feature>
<keyword evidence="1 15" id="KW-0540">Nuclease</keyword>